<name>A0A8H2WL47_9AGAM</name>
<feature type="compositionally biased region" description="Acidic residues" evidence="1">
    <location>
        <begin position="284"/>
        <end position="297"/>
    </location>
</feature>
<evidence type="ECO:0000313" key="3">
    <source>
        <dbReference type="Proteomes" id="UP000663831"/>
    </source>
</evidence>
<dbReference type="EMBL" id="CAJMWV010000207">
    <property type="protein sequence ID" value="CAE6382968.1"/>
    <property type="molecule type" value="Genomic_DNA"/>
</dbReference>
<sequence>MPKTNRDPDRSTATVVVANGDNGPNFTKEPRYTFAYSADGKFVRITESNGKKHVYTIIPKPENPGKCVLEVVMHMPKDDPRHQMYLNIFDSMRSNARQVLGKDGLDVLWNNVPIEVRADILNMTTEEHPILKRFEGGWAGTEIFIRILRNVRDQAKRNQGKEKTKPKSNRKAMKQVVTAGETGNPAPSNEPSSSKSNLNTADEDDSEPTPERIAPSKGVNSVSGKKSTPNQPADDDDDDDEGWLANPVVSEAPKKPKRTTKPSTRTGRQGAPTNATVTQIDEQHMDEDQEEEGEDEQPSLAQSTLTKPTRGKSVIKSTPNKQKRKAPVADDEHEYEAPASAQQAPLKSKGKLVAAGPSSTRASIETDKSPAAPSGQQLKRKRAEPDEDDFERASSTPRDISPVAPTTRDTSPELPLIVRNTSPAPTEIISSPSPVQKAGNKKRKAEELTREESGSWEANVEEEIAKLDANSRNAKKDKRASNKPAAPKDKTSSKPPRGKKGARHETPVDDAQVEETVQRKRPPPRQRREAGAADSEDLFVVNRKAKEELVDTFDAGGSNRKTRNRGKK</sequence>
<dbReference type="Proteomes" id="UP000663831">
    <property type="component" value="Unassembled WGS sequence"/>
</dbReference>
<dbReference type="AlphaFoldDB" id="A0A8H2WL47"/>
<gene>
    <name evidence="2" type="ORF">RDB_LOCUS3678</name>
</gene>
<organism evidence="2 3">
    <name type="scientific">Rhizoctonia solani</name>
    <dbReference type="NCBI Taxonomy" id="456999"/>
    <lineage>
        <taxon>Eukaryota</taxon>
        <taxon>Fungi</taxon>
        <taxon>Dikarya</taxon>
        <taxon>Basidiomycota</taxon>
        <taxon>Agaricomycotina</taxon>
        <taxon>Agaricomycetes</taxon>
        <taxon>Cantharellales</taxon>
        <taxon>Ceratobasidiaceae</taxon>
        <taxon>Rhizoctonia</taxon>
    </lineage>
</organism>
<comment type="caution">
    <text evidence="2">The sequence shown here is derived from an EMBL/GenBank/DDBJ whole genome shotgun (WGS) entry which is preliminary data.</text>
</comment>
<evidence type="ECO:0000256" key="1">
    <source>
        <dbReference type="SAM" id="MobiDB-lite"/>
    </source>
</evidence>
<reference evidence="2" key="1">
    <citation type="submission" date="2021-01" db="EMBL/GenBank/DDBJ databases">
        <authorList>
            <person name="Kaushik A."/>
        </authorList>
    </citation>
    <scope>NUCLEOTIDE SEQUENCE</scope>
    <source>
        <strain evidence="2">AG3-1AP</strain>
    </source>
</reference>
<feature type="compositionally biased region" description="Basic and acidic residues" evidence="1">
    <location>
        <begin position="155"/>
        <end position="165"/>
    </location>
</feature>
<protein>
    <submittedName>
        <fullName evidence="2">Uncharacterized protein</fullName>
    </submittedName>
</protein>
<proteinExistence type="predicted"/>
<feature type="compositionally biased region" description="Acidic residues" evidence="1">
    <location>
        <begin position="233"/>
        <end position="242"/>
    </location>
</feature>
<dbReference type="OrthoDB" id="3252470at2759"/>
<feature type="compositionally biased region" description="Polar residues" evidence="1">
    <location>
        <begin position="419"/>
        <end position="434"/>
    </location>
</feature>
<feature type="region of interest" description="Disordered" evidence="1">
    <location>
        <begin position="155"/>
        <end position="174"/>
    </location>
</feature>
<accession>A0A8H2WL47</accession>
<feature type="compositionally biased region" description="Basic and acidic residues" evidence="1">
    <location>
        <begin position="444"/>
        <end position="453"/>
    </location>
</feature>
<feature type="compositionally biased region" description="Low complexity" evidence="1">
    <location>
        <begin position="216"/>
        <end position="227"/>
    </location>
</feature>
<feature type="region of interest" description="Disordered" evidence="1">
    <location>
        <begin position="179"/>
        <end position="568"/>
    </location>
</feature>
<evidence type="ECO:0000313" key="2">
    <source>
        <dbReference type="EMBL" id="CAE6382968.1"/>
    </source>
</evidence>
<feature type="compositionally biased region" description="Polar residues" evidence="1">
    <location>
        <begin position="185"/>
        <end position="200"/>
    </location>
</feature>